<reference evidence="6" key="1">
    <citation type="submission" date="2016-11" db="EMBL/GenBank/DDBJ databases">
        <authorList>
            <person name="Varghese N."/>
            <person name="Submissions S."/>
        </authorList>
    </citation>
    <scope>NUCLEOTIDE SEQUENCE [LARGE SCALE GENOMIC DNA]</scope>
    <source>
        <strain evidence="6">DSM 16219</strain>
    </source>
</reference>
<dbReference type="Proteomes" id="UP000183994">
    <property type="component" value="Unassembled WGS sequence"/>
</dbReference>
<dbReference type="Gene3D" id="1.10.443.10">
    <property type="entry name" value="Intergrase catalytic core"/>
    <property type="match status" value="1"/>
</dbReference>
<name>A0A1M6ZXB7_9BACT</name>
<dbReference type="InterPro" id="IPR013762">
    <property type="entry name" value="Integrase-like_cat_sf"/>
</dbReference>
<keyword evidence="3" id="KW-0233">DNA recombination</keyword>
<keyword evidence="6" id="KW-1185">Reference proteome</keyword>
<dbReference type="OrthoDB" id="5429327at2"/>
<feature type="domain" description="Tyr recombinase" evidence="4">
    <location>
        <begin position="159"/>
        <end position="334"/>
    </location>
</feature>
<dbReference type="Pfam" id="PF00589">
    <property type="entry name" value="Phage_integrase"/>
    <property type="match status" value="1"/>
</dbReference>
<evidence type="ECO:0000256" key="3">
    <source>
        <dbReference type="ARBA" id="ARBA00023172"/>
    </source>
</evidence>
<dbReference type="AlphaFoldDB" id="A0A1M6ZXB7"/>
<dbReference type="InterPro" id="IPR050090">
    <property type="entry name" value="Tyrosine_recombinase_XerCD"/>
</dbReference>
<dbReference type="STRING" id="1121393.SAMN02745216_05051"/>
<gene>
    <name evidence="5" type="ORF">SAMN02745216_05051</name>
</gene>
<dbReference type="PROSITE" id="PS51898">
    <property type="entry name" value="TYR_RECOMBINASE"/>
    <property type="match status" value="1"/>
</dbReference>
<accession>A0A1M6ZXB7</accession>
<proteinExistence type="inferred from homology"/>
<dbReference type="GO" id="GO:0006310">
    <property type="term" value="P:DNA recombination"/>
    <property type="evidence" value="ECO:0007669"/>
    <property type="project" value="UniProtKB-KW"/>
</dbReference>
<dbReference type="EMBL" id="FQZU01000062">
    <property type="protein sequence ID" value="SHL35074.1"/>
    <property type="molecule type" value="Genomic_DNA"/>
</dbReference>
<dbReference type="GO" id="GO:0015074">
    <property type="term" value="P:DNA integration"/>
    <property type="evidence" value="ECO:0007669"/>
    <property type="project" value="InterPro"/>
</dbReference>
<dbReference type="PANTHER" id="PTHR30349">
    <property type="entry name" value="PHAGE INTEGRASE-RELATED"/>
    <property type="match status" value="1"/>
</dbReference>
<protein>
    <submittedName>
        <fullName evidence="5">Site-specific recombinase XerD</fullName>
    </submittedName>
</protein>
<dbReference type="GO" id="GO:0003677">
    <property type="term" value="F:DNA binding"/>
    <property type="evidence" value="ECO:0007669"/>
    <property type="project" value="UniProtKB-KW"/>
</dbReference>
<dbReference type="InterPro" id="IPR011010">
    <property type="entry name" value="DNA_brk_join_enz"/>
</dbReference>
<dbReference type="InterPro" id="IPR002104">
    <property type="entry name" value="Integrase_catalytic"/>
</dbReference>
<dbReference type="Gene3D" id="1.10.150.130">
    <property type="match status" value="1"/>
</dbReference>
<keyword evidence="2" id="KW-0238">DNA-binding</keyword>
<dbReference type="PANTHER" id="PTHR30349:SF41">
    <property type="entry name" value="INTEGRASE_RECOMBINASE PROTEIN MJ0367-RELATED"/>
    <property type="match status" value="1"/>
</dbReference>
<organism evidence="5 6">
    <name type="scientific">Desulfatibacillum alkenivorans DSM 16219</name>
    <dbReference type="NCBI Taxonomy" id="1121393"/>
    <lineage>
        <taxon>Bacteria</taxon>
        <taxon>Pseudomonadati</taxon>
        <taxon>Thermodesulfobacteriota</taxon>
        <taxon>Desulfobacteria</taxon>
        <taxon>Desulfobacterales</taxon>
        <taxon>Desulfatibacillaceae</taxon>
        <taxon>Desulfatibacillum</taxon>
    </lineage>
</organism>
<evidence type="ECO:0000259" key="4">
    <source>
        <dbReference type="PROSITE" id="PS51898"/>
    </source>
</evidence>
<dbReference type="SUPFAM" id="SSF56349">
    <property type="entry name" value="DNA breaking-rejoining enzymes"/>
    <property type="match status" value="1"/>
</dbReference>
<evidence type="ECO:0000313" key="5">
    <source>
        <dbReference type="EMBL" id="SHL35074.1"/>
    </source>
</evidence>
<evidence type="ECO:0000256" key="1">
    <source>
        <dbReference type="ARBA" id="ARBA00008857"/>
    </source>
</evidence>
<evidence type="ECO:0000256" key="2">
    <source>
        <dbReference type="ARBA" id="ARBA00023125"/>
    </source>
</evidence>
<dbReference type="InterPro" id="IPR010998">
    <property type="entry name" value="Integrase_recombinase_N"/>
</dbReference>
<comment type="similarity">
    <text evidence="1">Belongs to the 'phage' integrase family.</text>
</comment>
<evidence type="ECO:0000313" key="6">
    <source>
        <dbReference type="Proteomes" id="UP000183994"/>
    </source>
</evidence>
<sequence>MGTLYLRGKTWWIKYYHNGEMVRESSGSAKKMIAKELLAKREADIAHGRTPGVHFEKVLFKDLAEDFLRDYRINKKRSLARADLCVRKLKRSFGRDSVPAITTPRINQYIEKRMGEGAANATINRELSALKRMLNLGAEQTPPLVDRVPKIKMLQEDNVRTGFFEHDEFLGVRDALPDYLQGFVTFGYKYGWRFQEIAGLTWAQVDRDRWTARLEVGTTKNKAGRMVFLDPELIEIFKTQWKQRSKHINILPYVFPNRRHTGKIVEIRFAWKNALKEAGVSYKLFHDLRRTAVRNMVRAGVPENVAMRVSGHKTRAVFDRYNIVDERDLLMATELREKYLAKCCGHNLGTISGLEQNTQVGCGDGQNRNHSGL</sequence>
<dbReference type="CDD" id="cd00796">
    <property type="entry name" value="INT_Rci_Hp1_C"/>
    <property type="match status" value="1"/>
</dbReference>